<proteinExistence type="predicted"/>
<dbReference type="InterPro" id="IPR004860">
    <property type="entry name" value="LAGLIDADG_dom"/>
</dbReference>
<dbReference type="PANTHER" id="PTHR36181">
    <property type="entry name" value="INTRON-ENCODED ENDONUCLEASE AI3-RELATED"/>
    <property type="match status" value="1"/>
</dbReference>
<dbReference type="AlphaFoldDB" id="A0A5J6DTM7"/>
<sequence>MGSSETIRRNFSVKKLFMKNIQFCTYLTGLIEGDGTIVVPKERVSKNNTKNYPSVEICFYLKDLPLCLTIQKIYNIGSVSRKKGVNAYTITINSKQGILFIVSLLNGYMRSAKIYDLWKLIDWLNSEKTDKKIPKHEKDKSSLLSNAWLSGFIEATGHFSVRATLRKIECKFEIEQSIIDHNNNSSLCILEKIGNTLDCSVKMVRKTKPKKQYRVRTTNLKGNTTLEEYLKEYPLFGSKFLDFQDWLIVLYFFKRKVHKKIIFYHQIERIKSGMNLNRKNFQWNHLNNFYHLEK</sequence>
<accession>A0A5J6DTM7</accession>
<dbReference type="InterPro" id="IPR027434">
    <property type="entry name" value="Homing_endonucl"/>
</dbReference>
<evidence type="ECO:0000259" key="1">
    <source>
        <dbReference type="Pfam" id="PF00961"/>
    </source>
</evidence>
<dbReference type="GO" id="GO:0005739">
    <property type="term" value="C:mitochondrion"/>
    <property type="evidence" value="ECO:0007669"/>
    <property type="project" value="UniProtKB-ARBA"/>
</dbReference>
<dbReference type="EMBL" id="MH917293">
    <property type="protein sequence ID" value="QES94808.1"/>
    <property type="molecule type" value="Genomic_DNA"/>
</dbReference>
<dbReference type="PANTHER" id="PTHR36181:SF1">
    <property type="entry name" value="LAGLIDADG ENDONUCLEASE"/>
    <property type="match status" value="1"/>
</dbReference>
<evidence type="ECO:0000313" key="2">
    <source>
        <dbReference type="EMBL" id="QES94808.1"/>
    </source>
</evidence>
<reference evidence="2" key="1">
    <citation type="journal article" date="2019" name="Sci. Rep.">
        <title>Dynamic evolution of mitochondrial genomes in Trebouxiophyceae, including the first completely assembled mtDNA from a lichen-symbiont microalga (Trebouxia sp. TR9).</title>
        <authorList>
            <person name="Martinez-Alberola F."/>
            <person name="Barreno E."/>
            <person name="Casano L.M."/>
            <person name="Gasulla F."/>
            <person name="Molins A."/>
            <person name="del Campo E.M."/>
        </authorList>
    </citation>
    <scope>NUCLEOTIDE SEQUENCE</scope>
</reference>
<keyword evidence="2" id="KW-0496">Mitochondrion</keyword>
<name>A0A5J6DTM7_9CHLO</name>
<dbReference type="SUPFAM" id="SSF55608">
    <property type="entry name" value="Homing endonucleases"/>
    <property type="match status" value="2"/>
</dbReference>
<dbReference type="FunFam" id="3.10.28.10:FF:000007">
    <property type="entry name" value="Intron-encoded DNA endonuclease aI3"/>
    <property type="match status" value="1"/>
</dbReference>
<feature type="domain" description="Homing endonuclease LAGLIDADG" evidence="1">
    <location>
        <begin position="27"/>
        <end position="122"/>
    </location>
</feature>
<geneLocation type="mitochondrion" evidence="2"/>
<dbReference type="Pfam" id="PF00961">
    <property type="entry name" value="LAGLIDADG_1"/>
    <property type="match status" value="2"/>
</dbReference>
<dbReference type="Gene3D" id="3.10.28.10">
    <property type="entry name" value="Homing endonucleases"/>
    <property type="match status" value="2"/>
</dbReference>
<feature type="domain" description="Homing endonuclease LAGLIDADG" evidence="1">
    <location>
        <begin position="149"/>
        <end position="249"/>
    </location>
</feature>
<organism evidence="2">
    <name type="scientific">Trebouxia lynnae</name>
    <dbReference type="NCBI Taxonomy" id="1825957"/>
    <lineage>
        <taxon>Eukaryota</taxon>
        <taxon>Viridiplantae</taxon>
        <taxon>Chlorophyta</taxon>
        <taxon>core chlorophytes</taxon>
        <taxon>Trebouxiophyceae</taxon>
        <taxon>Trebouxiales</taxon>
        <taxon>Trebouxiaceae</taxon>
        <taxon>Trebouxia</taxon>
    </lineage>
</organism>
<protein>
    <recommendedName>
        <fullName evidence="1">Homing endonuclease LAGLIDADG domain-containing protein</fullName>
    </recommendedName>
</protein>
<dbReference type="InterPro" id="IPR051289">
    <property type="entry name" value="LAGLIDADG_Endonuclease"/>
</dbReference>
<dbReference type="GO" id="GO:0004519">
    <property type="term" value="F:endonuclease activity"/>
    <property type="evidence" value="ECO:0007669"/>
    <property type="project" value="InterPro"/>
</dbReference>